<dbReference type="Proteomes" id="UP000683925">
    <property type="component" value="Unassembled WGS sequence"/>
</dbReference>
<dbReference type="AlphaFoldDB" id="A0A8S1TPJ0"/>
<evidence type="ECO:0000313" key="2">
    <source>
        <dbReference type="Proteomes" id="UP000683925"/>
    </source>
</evidence>
<accession>A0A8S1TPJ0</accession>
<organism evidence="1 2">
    <name type="scientific">Paramecium octaurelia</name>
    <dbReference type="NCBI Taxonomy" id="43137"/>
    <lineage>
        <taxon>Eukaryota</taxon>
        <taxon>Sar</taxon>
        <taxon>Alveolata</taxon>
        <taxon>Ciliophora</taxon>
        <taxon>Intramacronucleata</taxon>
        <taxon>Oligohymenophorea</taxon>
        <taxon>Peniculida</taxon>
        <taxon>Parameciidae</taxon>
        <taxon>Paramecium</taxon>
    </lineage>
</organism>
<sequence>MIVSQLNCQQYPYKRNTGFVMLDFNFASNLKYPTVGLVQLESEQS</sequence>
<name>A0A8S1TPJ0_PAROT</name>
<gene>
    <name evidence="1" type="ORF">POCTA_138.1.T0280271</name>
</gene>
<protein>
    <submittedName>
        <fullName evidence="1">Uncharacterized protein</fullName>
    </submittedName>
</protein>
<dbReference type="EMBL" id="CAJJDP010000028">
    <property type="protein sequence ID" value="CAD8153923.1"/>
    <property type="molecule type" value="Genomic_DNA"/>
</dbReference>
<reference evidence="1" key="1">
    <citation type="submission" date="2021-01" db="EMBL/GenBank/DDBJ databases">
        <authorList>
            <consortium name="Genoscope - CEA"/>
            <person name="William W."/>
        </authorList>
    </citation>
    <scope>NUCLEOTIDE SEQUENCE</scope>
</reference>
<proteinExistence type="predicted"/>
<evidence type="ECO:0000313" key="1">
    <source>
        <dbReference type="EMBL" id="CAD8153923.1"/>
    </source>
</evidence>
<keyword evidence="2" id="KW-1185">Reference proteome</keyword>
<comment type="caution">
    <text evidence="1">The sequence shown here is derived from an EMBL/GenBank/DDBJ whole genome shotgun (WGS) entry which is preliminary data.</text>
</comment>